<dbReference type="AlphaFoldDB" id="A0A4Q1SK54"/>
<dbReference type="EMBL" id="SDMK01000001">
    <property type="protein sequence ID" value="RXS97833.1"/>
    <property type="molecule type" value="Genomic_DNA"/>
</dbReference>
<keyword evidence="1" id="KW-0472">Membrane</keyword>
<dbReference type="Proteomes" id="UP000290253">
    <property type="component" value="Unassembled WGS sequence"/>
</dbReference>
<feature type="transmembrane region" description="Helical" evidence="1">
    <location>
        <begin position="6"/>
        <end position="30"/>
    </location>
</feature>
<sequence>MLSRSLCVMTALLAIPGMVIGLIFMLCWAVRTGVVRTLAHMRGESLPVRREMADELEFPALWRE</sequence>
<keyword evidence="3" id="KW-1185">Reference proteome</keyword>
<gene>
    <name evidence="2" type="ORF">ESZ00_08225</name>
</gene>
<organism evidence="2 3">
    <name type="scientific">Silvibacterium dinghuense</name>
    <dbReference type="NCBI Taxonomy" id="1560006"/>
    <lineage>
        <taxon>Bacteria</taxon>
        <taxon>Pseudomonadati</taxon>
        <taxon>Acidobacteriota</taxon>
        <taxon>Terriglobia</taxon>
        <taxon>Terriglobales</taxon>
        <taxon>Acidobacteriaceae</taxon>
        <taxon>Silvibacterium</taxon>
    </lineage>
</organism>
<proteinExistence type="predicted"/>
<evidence type="ECO:0000256" key="1">
    <source>
        <dbReference type="SAM" id="Phobius"/>
    </source>
</evidence>
<protein>
    <submittedName>
        <fullName evidence="2">Uncharacterized protein</fullName>
    </submittedName>
</protein>
<keyword evidence="1" id="KW-0812">Transmembrane</keyword>
<dbReference type="RefSeq" id="WP_129207612.1">
    <property type="nucleotide sequence ID" value="NZ_BMGU01000001.1"/>
</dbReference>
<comment type="caution">
    <text evidence="2">The sequence shown here is derived from an EMBL/GenBank/DDBJ whole genome shotgun (WGS) entry which is preliminary data.</text>
</comment>
<accession>A0A4Q1SK54</accession>
<evidence type="ECO:0000313" key="3">
    <source>
        <dbReference type="Proteomes" id="UP000290253"/>
    </source>
</evidence>
<keyword evidence="1" id="KW-1133">Transmembrane helix</keyword>
<evidence type="ECO:0000313" key="2">
    <source>
        <dbReference type="EMBL" id="RXS97833.1"/>
    </source>
</evidence>
<name>A0A4Q1SK54_9BACT</name>
<reference evidence="2 3" key="1">
    <citation type="journal article" date="2016" name="Int. J. Syst. Evol. Microbiol.">
        <title>Acidipila dinghuensis sp. nov., an acidobacterium isolated from forest soil.</title>
        <authorList>
            <person name="Jiang Y.W."/>
            <person name="Wang J."/>
            <person name="Chen M.H."/>
            <person name="Lv Y.Y."/>
            <person name="Qiu L.H."/>
        </authorList>
    </citation>
    <scope>NUCLEOTIDE SEQUENCE [LARGE SCALE GENOMIC DNA]</scope>
    <source>
        <strain evidence="2 3">DHOF10</strain>
    </source>
</reference>